<dbReference type="SUPFAM" id="SSF51735">
    <property type="entry name" value="NAD(P)-binding Rossmann-fold domains"/>
    <property type="match status" value="1"/>
</dbReference>
<dbReference type="GO" id="GO:0006694">
    <property type="term" value="P:steroid biosynthetic process"/>
    <property type="evidence" value="ECO:0007669"/>
    <property type="project" value="UniProtKB-KW"/>
</dbReference>
<keyword evidence="5" id="KW-0443">Lipid metabolism</keyword>
<evidence type="ECO:0000256" key="6">
    <source>
        <dbReference type="ARBA" id="ARBA00023593"/>
    </source>
</evidence>
<dbReference type="Gene3D" id="3.40.50.720">
    <property type="entry name" value="NAD(P)-binding Rossmann-like Domain"/>
    <property type="match status" value="1"/>
</dbReference>
<dbReference type="PANTHER" id="PTHR43647">
    <property type="entry name" value="DEHYDROGENASE"/>
    <property type="match status" value="1"/>
</dbReference>
<evidence type="ECO:0000256" key="3">
    <source>
        <dbReference type="ARBA" id="ARBA00022955"/>
    </source>
</evidence>
<dbReference type="Proteomes" id="UP001049176">
    <property type="component" value="Chromosome 4"/>
</dbReference>
<comment type="caution">
    <text evidence="7">The sequence shown here is derived from an EMBL/GenBank/DDBJ whole genome shotgun (WGS) entry which is preliminary data.</text>
</comment>
<evidence type="ECO:0000256" key="5">
    <source>
        <dbReference type="ARBA" id="ARBA00023098"/>
    </source>
</evidence>
<keyword evidence="4" id="KW-0560">Oxidoreductase</keyword>
<dbReference type="EMBL" id="CM032184">
    <property type="protein sequence ID" value="KAG7093621.1"/>
    <property type="molecule type" value="Genomic_DNA"/>
</dbReference>
<dbReference type="RefSeq" id="XP_043010091.1">
    <property type="nucleotide sequence ID" value="XM_043152007.1"/>
</dbReference>
<dbReference type="GeneID" id="66076361"/>
<keyword evidence="1" id="KW-0444">Lipid biosynthesis</keyword>
<evidence type="ECO:0000313" key="7">
    <source>
        <dbReference type="EMBL" id="KAG7093621.1"/>
    </source>
</evidence>
<dbReference type="GO" id="GO:0005741">
    <property type="term" value="C:mitochondrial outer membrane"/>
    <property type="evidence" value="ECO:0007669"/>
    <property type="project" value="TreeGrafter"/>
</dbReference>
<protein>
    <submittedName>
        <fullName evidence="7">Uncharacterized protein</fullName>
    </submittedName>
</protein>
<evidence type="ECO:0000256" key="2">
    <source>
        <dbReference type="ARBA" id="ARBA00022857"/>
    </source>
</evidence>
<dbReference type="GO" id="GO:0005789">
    <property type="term" value="C:endoplasmic reticulum membrane"/>
    <property type="evidence" value="ECO:0007669"/>
    <property type="project" value="TreeGrafter"/>
</dbReference>
<gene>
    <name evidence="7" type="ORF">E1B28_007285</name>
</gene>
<comment type="similarity">
    <text evidence="6">Belongs to the short-chain dehydrogenases/reductases (SDR) family. ERG27 subfamily.</text>
</comment>
<dbReference type="OrthoDB" id="9989144at2759"/>
<dbReference type="InterPro" id="IPR036291">
    <property type="entry name" value="NAD(P)-bd_dom_sf"/>
</dbReference>
<dbReference type="AlphaFoldDB" id="A0A9P7S2P3"/>
<organism evidence="7 8">
    <name type="scientific">Marasmius oreades</name>
    <name type="common">fairy-ring Marasmius</name>
    <dbReference type="NCBI Taxonomy" id="181124"/>
    <lineage>
        <taxon>Eukaryota</taxon>
        <taxon>Fungi</taxon>
        <taxon>Dikarya</taxon>
        <taxon>Basidiomycota</taxon>
        <taxon>Agaricomycotina</taxon>
        <taxon>Agaricomycetes</taxon>
        <taxon>Agaricomycetidae</taxon>
        <taxon>Agaricales</taxon>
        <taxon>Marasmiineae</taxon>
        <taxon>Marasmiaceae</taxon>
        <taxon>Marasmius</taxon>
    </lineage>
</organism>
<dbReference type="PANTHER" id="PTHR43647:SF1">
    <property type="entry name" value="3-KETO-STEROID REDUCTASE ERG27"/>
    <property type="match status" value="1"/>
</dbReference>
<sequence length="467" mass="53044">MEPSGSTATASFKSESYDNVFSPSRTVKVLFFQRGMLTPWPIIVVTGANGGIGFGICQRLLYQLSESSPPDANLPVEQKLSLTGDTDDGIQTPCQGLTLILACRSKKRAEAAMEKLFTLLDEHIEKLKKRKGYDGHAEVFRKNLRLKFHELDLGMLSTVSKFSNELKENYPYVSHLICNAGVATFHRINWWRCAKQLLSSPLGAVTHPMFYSETWGEVSIDCYGWVWQCNTFGHYFLFRELEPLLLSPRCPMTSRVIWTSSLKAWRDYTSDDWQLKLSKAPYNASKYQTELIATLFDHRELRKAPSEKRTRHFISHPGVCHTNIDLNLIPPILHYLKWVVFHLARLLGSPNHPISFEKGALSGVWLTIVSLASISVLLSRGENKATAGNGRCNFTNGHSKHELDDRPPAKIGSCCDRWGNPIIGVFPIEGWDVQEAERLVEKFEETYLKEKEHQRWQPAPETATEKM</sequence>
<reference evidence="7" key="1">
    <citation type="journal article" date="2021" name="Genome Biol. Evol.">
        <title>The assembled and annotated genome of the fairy-ring fungus Marasmius oreades.</title>
        <authorList>
            <person name="Hiltunen M."/>
            <person name="Ament-Velasquez S.L."/>
            <person name="Johannesson H."/>
        </authorList>
    </citation>
    <scope>NUCLEOTIDE SEQUENCE</scope>
    <source>
        <strain evidence="7">03SP1</strain>
    </source>
</reference>
<evidence type="ECO:0000256" key="1">
    <source>
        <dbReference type="ARBA" id="ARBA00022516"/>
    </source>
</evidence>
<dbReference type="GO" id="GO:0000253">
    <property type="term" value="F:3-beta-hydroxysteroid 3-dehydrogenase (NADP+) activity"/>
    <property type="evidence" value="ECO:0007669"/>
    <property type="project" value="TreeGrafter"/>
</dbReference>
<keyword evidence="2" id="KW-0521">NADP</keyword>
<accession>A0A9P7S2P3</accession>
<keyword evidence="8" id="KW-1185">Reference proteome</keyword>
<dbReference type="GO" id="GO:0005811">
    <property type="term" value="C:lipid droplet"/>
    <property type="evidence" value="ECO:0007669"/>
    <property type="project" value="TreeGrafter"/>
</dbReference>
<evidence type="ECO:0000313" key="8">
    <source>
        <dbReference type="Proteomes" id="UP001049176"/>
    </source>
</evidence>
<dbReference type="InterPro" id="IPR051593">
    <property type="entry name" value="Ergosterol_Biosynth_ERG27"/>
</dbReference>
<keyword evidence="3" id="KW-0752">Steroid biosynthesis</keyword>
<dbReference type="KEGG" id="more:E1B28_007285"/>
<proteinExistence type="inferred from homology"/>
<evidence type="ECO:0000256" key="4">
    <source>
        <dbReference type="ARBA" id="ARBA00023002"/>
    </source>
</evidence>
<name>A0A9P7S2P3_9AGAR</name>